<dbReference type="InterPro" id="IPR019292">
    <property type="entry name" value="McrC"/>
</dbReference>
<proteinExistence type="predicted"/>
<name>A0ABP9CVJ0_9FLAO</name>
<evidence type="ECO:0000313" key="2">
    <source>
        <dbReference type="Proteomes" id="UP001501433"/>
    </source>
</evidence>
<sequence length="427" mass="50119">MSSSKNILQVFEHHTLKVDEESTFKMVHFNALEKYGYKTKEKFFSVGNKRIKFNNYVGVIQVKNLTIEILPKADNNSEDKASKDKWHNALITMLKECKLIKLNTISNAKLKLKSASILDLYYDLFLSETETIFKHGLRKNYRPIEENLNKVKGKILFTNHIRKNAFHKERFFVEHKIFDADNTLNQILLKALLVLKTIAHNPNHNIRINKLLLNFEGVSEESITEKWFEKLTFDRNTERYRQAITLAKLIILRYSPDLKGGNENVLAIMFDMNMLYENYVYRKLKALQNDLDNPIVKVKEQNRTPFWETRGLRADIIVETEDKRLVIDTKWKVLKDNKPSDADLKQMFVYNLHYDTDLSILLYPKTTLESSDKKPFRGEKFKSLNCQVAFTDLFNDEGRLEKDLGKRIYNELIKEEIKTGANNVYSA</sequence>
<evidence type="ECO:0000313" key="1">
    <source>
        <dbReference type="EMBL" id="GAA4819339.1"/>
    </source>
</evidence>
<accession>A0ABP9CVJ0</accession>
<keyword evidence="2" id="KW-1185">Reference proteome</keyword>
<dbReference type="Pfam" id="PF10117">
    <property type="entry name" value="McrBC"/>
    <property type="match status" value="1"/>
</dbReference>
<dbReference type="Proteomes" id="UP001501433">
    <property type="component" value="Unassembled WGS sequence"/>
</dbReference>
<comment type="caution">
    <text evidence="1">The sequence shown here is derived from an EMBL/GenBank/DDBJ whole genome shotgun (WGS) entry which is preliminary data.</text>
</comment>
<gene>
    <name evidence="1" type="ORF">GCM10023330_30050</name>
</gene>
<dbReference type="RefSeq" id="WP_345278320.1">
    <property type="nucleotide sequence ID" value="NZ_BAABJW010000017.1"/>
</dbReference>
<protein>
    <submittedName>
        <fullName evidence="1">McrC family protein</fullName>
    </submittedName>
</protein>
<reference evidence="2" key="1">
    <citation type="journal article" date="2019" name="Int. J. Syst. Evol. Microbiol.">
        <title>The Global Catalogue of Microorganisms (GCM) 10K type strain sequencing project: providing services to taxonomists for standard genome sequencing and annotation.</title>
        <authorList>
            <consortium name="The Broad Institute Genomics Platform"/>
            <consortium name="The Broad Institute Genome Sequencing Center for Infectious Disease"/>
            <person name="Wu L."/>
            <person name="Ma J."/>
        </authorList>
    </citation>
    <scope>NUCLEOTIDE SEQUENCE [LARGE SCALE GENOMIC DNA]</scope>
    <source>
        <strain evidence="2">JCM 18325</strain>
    </source>
</reference>
<organism evidence="1 2">
    <name type="scientific">Litoribaculum gwangyangense</name>
    <dbReference type="NCBI Taxonomy" id="1130722"/>
    <lineage>
        <taxon>Bacteria</taxon>
        <taxon>Pseudomonadati</taxon>
        <taxon>Bacteroidota</taxon>
        <taxon>Flavobacteriia</taxon>
        <taxon>Flavobacteriales</taxon>
        <taxon>Flavobacteriaceae</taxon>
        <taxon>Litoribaculum</taxon>
    </lineage>
</organism>
<dbReference type="EMBL" id="BAABJW010000017">
    <property type="protein sequence ID" value="GAA4819339.1"/>
    <property type="molecule type" value="Genomic_DNA"/>
</dbReference>
<dbReference type="PANTHER" id="PTHR38733:SF1">
    <property type="entry name" value="TYPE IV METHYL-DIRECTED RESTRICTION ENZYME ECOKMCRBC"/>
    <property type="match status" value="1"/>
</dbReference>
<dbReference type="PANTHER" id="PTHR38733">
    <property type="entry name" value="PROTEIN MCRC"/>
    <property type="match status" value="1"/>
</dbReference>